<dbReference type="PANTHER" id="PTHR11819">
    <property type="entry name" value="SOLUTE CARRIER FAMILY 5"/>
    <property type="match status" value="1"/>
</dbReference>
<keyword evidence="9" id="KW-0915">Sodium</keyword>
<keyword evidence="3" id="KW-0813">Transport</keyword>
<comment type="subcellular location">
    <subcellularLocation>
        <location evidence="1">Apical cell membrane</location>
        <topology evidence="1">Multi-pass membrane protein</topology>
    </subcellularLocation>
</comment>
<reference evidence="23" key="1">
    <citation type="submission" date="2016-05" db="EMBL/GenBank/DDBJ databases">
        <authorList>
            <person name="Lavstsen T."/>
            <person name="Jespersen J.S."/>
        </authorList>
    </citation>
    <scope>NUCLEOTIDE SEQUENCE</scope>
    <source>
        <tissue evidence="23">Brain</tissue>
    </source>
</reference>
<evidence type="ECO:0000256" key="14">
    <source>
        <dbReference type="ARBA" id="ARBA00036672"/>
    </source>
</evidence>
<evidence type="ECO:0000256" key="20">
    <source>
        <dbReference type="ARBA" id="ARBA00045715"/>
    </source>
</evidence>
<evidence type="ECO:0000256" key="8">
    <source>
        <dbReference type="ARBA" id="ARBA00022989"/>
    </source>
</evidence>
<evidence type="ECO:0000256" key="3">
    <source>
        <dbReference type="ARBA" id="ARBA00022448"/>
    </source>
</evidence>
<reference evidence="23" key="2">
    <citation type="submission" date="2016-06" db="EMBL/GenBank/DDBJ databases">
        <title>The genome of a short-lived fish provides insights into sex chromosome evolution and the genetic control of aging.</title>
        <authorList>
            <person name="Reichwald K."/>
            <person name="Felder M."/>
            <person name="Petzold A."/>
            <person name="Koch P."/>
            <person name="Groth M."/>
            <person name="Platzer M."/>
        </authorList>
    </citation>
    <scope>NUCLEOTIDE SEQUENCE</scope>
    <source>
        <tissue evidence="23">Brain</tissue>
    </source>
</reference>
<dbReference type="InterPro" id="IPR038377">
    <property type="entry name" value="Na/Glc_symporter_sf"/>
</dbReference>
<evidence type="ECO:0000256" key="4">
    <source>
        <dbReference type="ARBA" id="ARBA00022475"/>
    </source>
</evidence>
<keyword evidence="11 22" id="KW-0472">Membrane</keyword>
<evidence type="ECO:0000256" key="15">
    <source>
        <dbReference type="ARBA" id="ARBA00036849"/>
    </source>
</evidence>
<gene>
    <name evidence="23" type="primary">SLC5A11</name>
</gene>
<evidence type="ECO:0000256" key="12">
    <source>
        <dbReference type="ARBA" id="ARBA00023201"/>
    </source>
</evidence>
<keyword evidence="4" id="KW-1003">Cell membrane</keyword>
<keyword evidence="8 22" id="KW-1133">Transmembrane helix</keyword>
<evidence type="ECO:0000256" key="7">
    <source>
        <dbReference type="ARBA" id="ARBA00022847"/>
    </source>
</evidence>
<dbReference type="PANTHER" id="PTHR11819:SF171">
    <property type="entry name" value="SODIUM_MYO-INOSITOL COTRANSPORTER 2"/>
    <property type="match status" value="1"/>
</dbReference>
<comment type="catalytic activity">
    <reaction evidence="14">
        <text>D-glucose(out) + 2 Na(+)(out) = D-glucose(in) + 2 Na(+)(in)</text>
        <dbReference type="Rhea" id="RHEA:70495"/>
        <dbReference type="ChEBI" id="CHEBI:4167"/>
        <dbReference type="ChEBI" id="CHEBI:29101"/>
    </reaction>
</comment>
<dbReference type="GO" id="GO:0006915">
    <property type="term" value="P:apoptotic process"/>
    <property type="evidence" value="ECO:0007669"/>
    <property type="project" value="UniProtKB-KW"/>
</dbReference>
<dbReference type="GO" id="GO:0005412">
    <property type="term" value="F:D-glucose:sodium symporter activity"/>
    <property type="evidence" value="ECO:0007669"/>
    <property type="project" value="TreeGrafter"/>
</dbReference>
<keyword evidence="12" id="KW-0739">Sodium transport</keyword>
<keyword evidence="6" id="KW-0053">Apoptosis</keyword>
<evidence type="ECO:0000256" key="11">
    <source>
        <dbReference type="ARBA" id="ARBA00023136"/>
    </source>
</evidence>
<evidence type="ECO:0000256" key="10">
    <source>
        <dbReference type="ARBA" id="ARBA00023065"/>
    </source>
</evidence>
<evidence type="ECO:0000256" key="2">
    <source>
        <dbReference type="ARBA" id="ARBA00006434"/>
    </source>
</evidence>
<comment type="catalytic activity">
    <reaction evidence="13">
        <text>myo-inositol(out) + 2 Na(+)(out) = myo-inositol(in) + 2 Na(+)(in)</text>
        <dbReference type="Rhea" id="RHEA:72987"/>
        <dbReference type="ChEBI" id="CHEBI:17268"/>
        <dbReference type="ChEBI" id="CHEBI:29101"/>
    </reaction>
</comment>
<proteinExistence type="inferred from homology"/>
<dbReference type="PROSITE" id="PS50283">
    <property type="entry name" value="NA_SOLUT_SYMP_3"/>
    <property type="match status" value="1"/>
</dbReference>
<evidence type="ECO:0000256" key="17">
    <source>
        <dbReference type="ARBA" id="ARBA00039861"/>
    </source>
</evidence>
<evidence type="ECO:0000313" key="23">
    <source>
        <dbReference type="EMBL" id="SBP73902.1"/>
    </source>
</evidence>
<feature type="non-terminal residue" evidence="23">
    <location>
        <position position="131"/>
    </location>
</feature>
<keyword evidence="7" id="KW-0769">Symport</keyword>
<keyword evidence="5 22" id="KW-0812">Transmembrane</keyword>
<name>A0A1A8C1X9_NOTKA</name>
<accession>A0A1A8C1X9</accession>
<evidence type="ECO:0000256" key="18">
    <source>
        <dbReference type="ARBA" id="ARBA00042834"/>
    </source>
</evidence>
<comment type="catalytic activity">
    <reaction evidence="15">
        <text>1D-chiro-inositol(out) + 2 Na(+)(out) = 1D-chiro-inositol(in) + 2 Na(+)(in)</text>
        <dbReference type="Rhea" id="RHEA:73315"/>
        <dbReference type="ChEBI" id="CHEBI:27372"/>
        <dbReference type="ChEBI" id="CHEBI:29101"/>
    </reaction>
</comment>
<comment type="function">
    <text evidence="20">Involved in the sodium-dependent cotransport of myo-inositol (MI) with a Na(+):MI stoichiometry of 2:1. Exclusively responsible for apical MI transport and absorption in intestine. Can also transport D-chiro-inositol (DCI) but not L-fucose. Exhibits stereospecific cotransport of both D-glucose and D-xylose. May induce apoptosis through the TNF-alpha, PDCD1 pathway. May play a role in the regulation of MI concentration in serum, involving reabsorption in at least the proximal tubule of the kidney.</text>
</comment>
<protein>
    <recommendedName>
        <fullName evidence="17">Sodium/myo-inositol cotransporter 2</fullName>
    </recommendedName>
    <alternativeName>
        <fullName evidence="19">Sodium/myo-inositol transporter 2</fullName>
    </alternativeName>
    <alternativeName>
        <fullName evidence="18">Solute carrier family 5 member 11</fullName>
    </alternativeName>
</protein>
<dbReference type="Gene3D" id="1.20.1730.10">
    <property type="entry name" value="Sodium/glucose cotransporter"/>
    <property type="match status" value="1"/>
</dbReference>
<evidence type="ECO:0000256" key="5">
    <source>
        <dbReference type="ARBA" id="ARBA00022692"/>
    </source>
</evidence>
<sequence>FFAIMLPGMISRILYTDEVACADPDLCKQICGNAVGCSDIAYAKLVMELLPAGLRGLMMAVMIAALMSSLTSIFNSSSTIFTMDLWKSFRSHASEWELMIVGRFVKHVVLCSIYSSPGPLVSVPYSWSSSP</sequence>
<organism evidence="23">
    <name type="scientific">Nothobranchius kadleci</name>
    <name type="common">African annual killifish</name>
    <dbReference type="NCBI Taxonomy" id="1051664"/>
    <lineage>
        <taxon>Eukaryota</taxon>
        <taxon>Metazoa</taxon>
        <taxon>Chordata</taxon>
        <taxon>Craniata</taxon>
        <taxon>Vertebrata</taxon>
        <taxon>Euteleostomi</taxon>
        <taxon>Actinopterygii</taxon>
        <taxon>Neopterygii</taxon>
        <taxon>Teleostei</taxon>
        <taxon>Neoteleostei</taxon>
        <taxon>Acanthomorphata</taxon>
        <taxon>Ovalentaria</taxon>
        <taxon>Atherinomorphae</taxon>
        <taxon>Cyprinodontiformes</taxon>
        <taxon>Nothobranchiidae</taxon>
        <taxon>Nothobranchius</taxon>
    </lineage>
</organism>
<feature type="non-terminal residue" evidence="23">
    <location>
        <position position="1"/>
    </location>
</feature>
<feature type="transmembrane region" description="Helical" evidence="22">
    <location>
        <begin position="57"/>
        <end position="81"/>
    </location>
</feature>
<dbReference type="Pfam" id="PF00474">
    <property type="entry name" value="SSF"/>
    <property type="match status" value="1"/>
</dbReference>
<dbReference type="EMBL" id="HADZ01009961">
    <property type="protein sequence ID" value="SBP73902.1"/>
    <property type="molecule type" value="Transcribed_RNA"/>
</dbReference>
<evidence type="ECO:0000256" key="22">
    <source>
        <dbReference type="SAM" id="Phobius"/>
    </source>
</evidence>
<dbReference type="InterPro" id="IPR001734">
    <property type="entry name" value="Na/solute_symporter"/>
</dbReference>
<evidence type="ECO:0000256" key="16">
    <source>
        <dbReference type="ARBA" id="ARBA00036976"/>
    </source>
</evidence>
<evidence type="ECO:0000256" key="13">
    <source>
        <dbReference type="ARBA" id="ARBA00036654"/>
    </source>
</evidence>
<comment type="catalytic activity">
    <reaction evidence="16">
        <text>D-xylose(out) + 2 Na(+)(out) = D-xylose(in) + 2 Na(+)(in)</text>
        <dbReference type="Rhea" id="RHEA:73367"/>
        <dbReference type="ChEBI" id="CHEBI:29101"/>
        <dbReference type="ChEBI" id="CHEBI:53455"/>
    </reaction>
</comment>
<dbReference type="AlphaFoldDB" id="A0A1A8C1X9"/>
<keyword evidence="10" id="KW-0406">Ion transport</keyword>
<dbReference type="GO" id="GO:0016324">
    <property type="term" value="C:apical plasma membrane"/>
    <property type="evidence" value="ECO:0007669"/>
    <property type="project" value="UniProtKB-SubCell"/>
</dbReference>
<evidence type="ECO:0000256" key="6">
    <source>
        <dbReference type="ARBA" id="ARBA00022703"/>
    </source>
</evidence>
<evidence type="ECO:0000256" key="1">
    <source>
        <dbReference type="ARBA" id="ARBA00004424"/>
    </source>
</evidence>
<comment type="similarity">
    <text evidence="2 21">Belongs to the sodium:solute symporter (SSF) (TC 2.A.21) family.</text>
</comment>
<evidence type="ECO:0000256" key="9">
    <source>
        <dbReference type="ARBA" id="ARBA00023053"/>
    </source>
</evidence>
<evidence type="ECO:0000256" key="19">
    <source>
        <dbReference type="ARBA" id="ARBA00043206"/>
    </source>
</evidence>
<evidence type="ECO:0000256" key="21">
    <source>
        <dbReference type="RuleBase" id="RU362091"/>
    </source>
</evidence>